<evidence type="ECO:0000256" key="8">
    <source>
        <dbReference type="SAM" id="Phobius"/>
    </source>
</evidence>
<dbReference type="PANTHER" id="PTHR11654">
    <property type="entry name" value="OLIGOPEPTIDE TRANSPORTER-RELATED"/>
    <property type="match status" value="1"/>
</dbReference>
<sequence length="619" mass="68883">MTEIEIEEKAILKGQQNTVVTEFDDLQDNASIASGHEYIPEYADEYNPEGFAIALPEDRHSYRAVSTRPPYVCYLILLVEFAERGSYYGVQGILNNFIMRPLPEGSKTGRVYHDNDSAGALNMGIPAANGLTMLLQFMAYVMPLFGGYMADSKIGKFKAIMIGVWIGLISHIIFVIAAIPSVIAGGKALAAIIIAILSLSVGTGFIKPNLLPLLLDQYPYRCDVLQRLPSGEVVYVDRQRSMETITMTFYWSINIGAFLEIGTSYAARDVGYWLAFLCPGILYLLVCFVMLWAGPKLKKEVPKGSILTKVGKVLRVCFRGAFVKRLLHGQFWSYGFPSNMNARGEEYYIEKKQKPISWTDQDVRDFHVTFLQCVLFLYWVFFNLNDTGLGSSLNAQAGAMTTKNVPNDLFNNFNQITIVVLIPILDYIVYPMLIKYKINFKVVYKIFVGFMLGAFSSMVGAILQWRVYETSPCGWYASNCDKGVSPLTAWYDVIVYALAAAGECFCYTEAYELAYTRAPDNSKGLVMALFLLMNALSAAISEAVSAALVDPYLIYPFAAIAIAGAIAAVVFLIQYWNLEDTMKKEELEKEAARKDANDRKEKDIASSTSATEAEIASIA</sequence>
<feature type="compositionally biased region" description="Low complexity" evidence="7">
    <location>
        <begin position="605"/>
        <end position="619"/>
    </location>
</feature>
<feature type="transmembrane region" description="Helical" evidence="8">
    <location>
        <begin position="554"/>
        <end position="576"/>
    </location>
</feature>
<keyword evidence="10" id="KW-1185">Reference proteome</keyword>
<keyword evidence="3 6" id="KW-0812">Transmembrane</keyword>
<dbReference type="PROSITE" id="PS01023">
    <property type="entry name" value="PTR2_2"/>
    <property type="match status" value="1"/>
</dbReference>
<comment type="subcellular location">
    <subcellularLocation>
        <location evidence="1 6">Membrane</location>
        <topology evidence="1 6">Multi-pass membrane protein</topology>
    </subcellularLocation>
</comment>
<feature type="transmembrane region" description="Helical" evidence="8">
    <location>
        <begin position="366"/>
        <end position="384"/>
    </location>
</feature>
<feature type="transmembrane region" description="Helical" evidence="8">
    <location>
        <begin position="493"/>
        <end position="513"/>
    </location>
</feature>
<dbReference type="GO" id="GO:0016020">
    <property type="term" value="C:membrane"/>
    <property type="evidence" value="ECO:0007669"/>
    <property type="project" value="UniProtKB-SubCell"/>
</dbReference>
<dbReference type="Gene3D" id="1.20.1250.20">
    <property type="entry name" value="MFS general substrate transporter like domains"/>
    <property type="match status" value="1"/>
</dbReference>
<evidence type="ECO:0000256" key="2">
    <source>
        <dbReference type="ARBA" id="ARBA00005982"/>
    </source>
</evidence>
<name>A0A448YEJ6_BRENA</name>
<organism evidence="9 10">
    <name type="scientific">Brettanomyces naardenensis</name>
    <name type="common">Yeast</name>
    <dbReference type="NCBI Taxonomy" id="13370"/>
    <lineage>
        <taxon>Eukaryota</taxon>
        <taxon>Fungi</taxon>
        <taxon>Dikarya</taxon>
        <taxon>Ascomycota</taxon>
        <taxon>Saccharomycotina</taxon>
        <taxon>Pichiomycetes</taxon>
        <taxon>Pichiales</taxon>
        <taxon>Pichiaceae</taxon>
        <taxon>Brettanomyces</taxon>
    </lineage>
</organism>
<evidence type="ECO:0000313" key="9">
    <source>
        <dbReference type="EMBL" id="VEU19344.1"/>
    </source>
</evidence>
<dbReference type="AlphaFoldDB" id="A0A448YEJ6"/>
<dbReference type="Proteomes" id="UP000290900">
    <property type="component" value="Unassembled WGS sequence"/>
</dbReference>
<protein>
    <submittedName>
        <fullName evidence="9">DEKNAAC100411</fullName>
    </submittedName>
</protein>
<dbReference type="GO" id="GO:0006857">
    <property type="term" value="P:oligopeptide transport"/>
    <property type="evidence" value="ECO:0007669"/>
    <property type="project" value="InterPro"/>
</dbReference>
<feature type="compositionally biased region" description="Basic and acidic residues" evidence="7">
    <location>
        <begin position="587"/>
        <end position="604"/>
    </location>
</feature>
<evidence type="ECO:0000313" key="10">
    <source>
        <dbReference type="Proteomes" id="UP000290900"/>
    </source>
</evidence>
<feature type="transmembrane region" description="Helical" evidence="8">
    <location>
        <begin position="248"/>
        <end position="267"/>
    </location>
</feature>
<evidence type="ECO:0000256" key="4">
    <source>
        <dbReference type="ARBA" id="ARBA00022989"/>
    </source>
</evidence>
<evidence type="ECO:0000256" key="1">
    <source>
        <dbReference type="ARBA" id="ARBA00004141"/>
    </source>
</evidence>
<feature type="transmembrane region" description="Helical" evidence="8">
    <location>
        <begin position="131"/>
        <end position="150"/>
    </location>
</feature>
<dbReference type="FunCoup" id="A0A448YEJ6">
    <property type="interactions" value="1120"/>
</dbReference>
<feature type="transmembrane region" description="Helical" evidence="8">
    <location>
        <begin position="162"/>
        <end position="183"/>
    </location>
</feature>
<keyword evidence="6" id="KW-0813">Transport</keyword>
<proteinExistence type="inferred from homology"/>
<dbReference type="InterPro" id="IPR018456">
    <property type="entry name" value="PTR2_symporter_CS"/>
</dbReference>
<feature type="transmembrane region" description="Helical" evidence="8">
    <location>
        <begin position="413"/>
        <end position="430"/>
    </location>
</feature>
<feature type="transmembrane region" description="Helical" evidence="8">
    <location>
        <begin position="189"/>
        <end position="206"/>
    </location>
</feature>
<feature type="transmembrane region" description="Helical" evidence="8">
    <location>
        <begin position="273"/>
        <end position="293"/>
    </location>
</feature>
<feature type="region of interest" description="Disordered" evidence="7">
    <location>
        <begin position="587"/>
        <end position="619"/>
    </location>
</feature>
<gene>
    <name evidence="9" type="ORF">BRENAR_LOCUS81</name>
</gene>
<dbReference type="SUPFAM" id="SSF103473">
    <property type="entry name" value="MFS general substrate transporter"/>
    <property type="match status" value="1"/>
</dbReference>
<keyword evidence="5 8" id="KW-0472">Membrane</keyword>
<evidence type="ECO:0000256" key="3">
    <source>
        <dbReference type="ARBA" id="ARBA00022692"/>
    </source>
</evidence>
<evidence type="ECO:0000256" key="6">
    <source>
        <dbReference type="RuleBase" id="RU003755"/>
    </source>
</evidence>
<accession>A0A448YEJ6</accession>
<evidence type="ECO:0000256" key="5">
    <source>
        <dbReference type="ARBA" id="ARBA00023136"/>
    </source>
</evidence>
<keyword evidence="4 8" id="KW-1133">Transmembrane helix</keyword>
<feature type="transmembrane region" description="Helical" evidence="8">
    <location>
        <begin position="525"/>
        <end position="548"/>
    </location>
</feature>
<dbReference type="InterPro" id="IPR000109">
    <property type="entry name" value="POT_fam"/>
</dbReference>
<dbReference type="OrthoDB" id="8904098at2759"/>
<dbReference type="InterPro" id="IPR036259">
    <property type="entry name" value="MFS_trans_sf"/>
</dbReference>
<dbReference type="InParanoid" id="A0A448YEJ6"/>
<dbReference type="EMBL" id="CAACVR010000001">
    <property type="protein sequence ID" value="VEU19344.1"/>
    <property type="molecule type" value="Genomic_DNA"/>
</dbReference>
<reference evidence="9 10" key="1">
    <citation type="submission" date="2018-12" db="EMBL/GenBank/DDBJ databases">
        <authorList>
            <person name="Tiukova I."/>
            <person name="Dainat J."/>
        </authorList>
    </citation>
    <scope>NUCLEOTIDE SEQUENCE [LARGE SCALE GENOMIC DNA]</scope>
</reference>
<dbReference type="Pfam" id="PF00854">
    <property type="entry name" value="PTR2"/>
    <property type="match status" value="1"/>
</dbReference>
<comment type="similarity">
    <text evidence="2 6">Belongs to the major facilitator superfamily. Proton-dependent oligopeptide transporter (POT/PTR) (TC 2.A.17) family.</text>
</comment>
<dbReference type="GO" id="GO:0022857">
    <property type="term" value="F:transmembrane transporter activity"/>
    <property type="evidence" value="ECO:0007669"/>
    <property type="project" value="InterPro"/>
</dbReference>
<evidence type="ECO:0000256" key="7">
    <source>
        <dbReference type="SAM" id="MobiDB-lite"/>
    </source>
</evidence>
<feature type="transmembrane region" description="Helical" evidence="8">
    <location>
        <begin position="442"/>
        <end position="465"/>
    </location>
</feature>